<dbReference type="InterPro" id="IPR047040">
    <property type="entry name" value="FlhF__GTPase_dom"/>
</dbReference>
<dbReference type="Gene3D" id="1.20.120.1380">
    <property type="entry name" value="Flagellar FlhF biosynthesis protein, N domain"/>
    <property type="match status" value="1"/>
</dbReference>
<accession>A0ABR9ZMQ2</accession>
<keyword evidence="16" id="KW-0969">Cilium</keyword>
<keyword evidence="16" id="KW-0966">Cell projection</keyword>
<comment type="caution">
    <text evidence="16">The sequence shown here is derived from an EMBL/GenBank/DDBJ whole genome shotgun (WGS) entry which is preliminary data.</text>
</comment>
<evidence type="ECO:0000256" key="7">
    <source>
        <dbReference type="ARBA" id="ARBA00022795"/>
    </source>
</evidence>
<protein>
    <recommendedName>
        <fullName evidence="3 13">Flagellar biosynthesis protein FlhF</fullName>
    </recommendedName>
</protein>
<comment type="function">
    <text evidence="12">Necessary for flagellar biosynthesis. May be involved in translocation of the flagellum.</text>
</comment>
<evidence type="ECO:0000256" key="4">
    <source>
        <dbReference type="ARBA" id="ARBA00022448"/>
    </source>
</evidence>
<keyword evidence="4" id="KW-0813">Transport</keyword>
<evidence type="ECO:0000313" key="17">
    <source>
        <dbReference type="Proteomes" id="UP000614200"/>
    </source>
</evidence>
<gene>
    <name evidence="16" type="primary">flhF</name>
    <name evidence="16" type="ORF">ISU02_01370</name>
</gene>
<evidence type="ECO:0000256" key="6">
    <source>
        <dbReference type="ARBA" id="ARBA00022741"/>
    </source>
</evidence>
<dbReference type="InterPro" id="IPR003593">
    <property type="entry name" value="AAA+_ATPase"/>
</dbReference>
<organism evidence="16 17">
    <name type="scientific">Fusibacter ferrireducens</name>
    <dbReference type="NCBI Taxonomy" id="2785058"/>
    <lineage>
        <taxon>Bacteria</taxon>
        <taxon>Bacillati</taxon>
        <taxon>Bacillota</taxon>
        <taxon>Clostridia</taxon>
        <taxon>Eubacteriales</taxon>
        <taxon>Eubacteriales Family XII. Incertae Sedis</taxon>
        <taxon>Fusibacter</taxon>
    </lineage>
</organism>
<keyword evidence="8" id="KW-0653">Protein transport</keyword>
<dbReference type="NCBIfam" id="TIGR03499">
    <property type="entry name" value="FlhF"/>
    <property type="match status" value="1"/>
</dbReference>
<evidence type="ECO:0000256" key="12">
    <source>
        <dbReference type="ARBA" id="ARBA00025337"/>
    </source>
</evidence>
<evidence type="ECO:0000313" key="16">
    <source>
        <dbReference type="EMBL" id="MBF4691745.1"/>
    </source>
</evidence>
<evidence type="ECO:0000256" key="5">
    <source>
        <dbReference type="ARBA" id="ARBA00022475"/>
    </source>
</evidence>
<dbReference type="RefSeq" id="WP_194699984.1">
    <property type="nucleotide sequence ID" value="NZ_JADKNH010000001.1"/>
</dbReference>
<feature type="domain" description="AAA+ ATPase" evidence="14">
    <location>
        <begin position="198"/>
        <end position="344"/>
    </location>
</feature>
<dbReference type="Pfam" id="PF00448">
    <property type="entry name" value="SRP54"/>
    <property type="match status" value="1"/>
</dbReference>
<evidence type="ECO:0000256" key="9">
    <source>
        <dbReference type="ARBA" id="ARBA00023134"/>
    </source>
</evidence>
<dbReference type="SMART" id="SM00382">
    <property type="entry name" value="AAA"/>
    <property type="match status" value="1"/>
</dbReference>
<name>A0ABR9ZMQ2_9FIRM</name>
<dbReference type="Proteomes" id="UP000614200">
    <property type="component" value="Unassembled WGS sequence"/>
</dbReference>
<dbReference type="CDD" id="cd17873">
    <property type="entry name" value="FlhF"/>
    <property type="match status" value="1"/>
</dbReference>
<comment type="similarity">
    <text evidence="2">Belongs to the GTP-binding SRP family.</text>
</comment>
<comment type="subcellular location">
    <subcellularLocation>
        <location evidence="1">Cell membrane</location>
        <topology evidence="1">Peripheral membrane protein</topology>
        <orientation evidence="1">Cytoplasmic side</orientation>
    </subcellularLocation>
</comment>
<feature type="domain" description="SRP54-type proteins GTP-binding" evidence="15">
    <location>
        <begin position="199"/>
        <end position="390"/>
    </location>
</feature>
<dbReference type="PANTHER" id="PTHR43134:SF3">
    <property type="entry name" value="FLAGELLAR BIOSYNTHESIS PROTEIN FLHF"/>
    <property type="match status" value="1"/>
</dbReference>
<evidence type="ECO:0000259" key="14">
    <source>
        <dbReference type="SMART" id="SM00382"/>
    </source>
</evidence>
<sequence length="396" mass="44868">MKVKRYLVKDMNEAMIKIKSELGMDAVILNTRKIKTGGLFKFFKKPLIEVVAAIDEPLIQTYTDPPKPAQIKEDVFIKPAEPVMPEPVVEPEPVKLNASQNEAVSNNEVLELKQMVTELIKKVEHIEHKEPLTKETSYIEFLKSLDIQESISKKIMDIVQRQISVNEKNHDAILNAMKVITKEYLGDVRSIDTDPLNKPNIYMFLGPTGVGKTTTLAKIAARLSLIENKKVGLITADTYRIAAVEQLKTYSEILGIPLEVIYEAGELEEALHKFKDKDYILIDTAGRSHKSKELKSDYDELVKYLKSVQIFLVMSMTTSFKDMKSIIESYGFLNDYRLLFTKLDEATSYGNILNIKVLTGKSLSYFAIGQSVPDDIEVSDKDKIVGYIFDNESKDK</sequence>
<evidence type="ECO:0000256" key="3">
    <source>
        <dbReference type="ARBA" id="ARBA00014919"/>
    </source>
</evidence>
<evidence type="ECO:0000256" key="13">
    <source>
        <dbReference type="NCBIfam" id="TIGR03499"/>
    </source>
</evidence>
<keyword evidence="10" id="KW-0472">Membrane</keyword>
<reference evidence="16 17" key="1">
    <citation type="submission" date="2020-11" db="EMBL/GenBank/DDBJ databases">
        <title>Fusibacter basophilias sp. nov.</title>
        <authorList>
            <person name="Qiu D."/>
        </authorList>
    </citation>
    <scope>NUCLEOTIDE SEQUENCE [LARGE SCALE GENOMIC DNA]</scope>
    <source>
        <strain evidence="16 17">Q10-2</strain>
    </source>
</reference>
<dbReference type="InterPro" id="IPR000897">
    <property type="entry name" value="SRP54_GTPase_dom"/>
</dbReference>
<keyword evidence="11" id="KW-1006">Bacterial flagellum protein export</keyword>
<evidence type="ECO:0000256" key="10">
    <source>
        <dbReference type="ARBA" id="ARBA00023136"/>
    </source>
</evidence>
<keyword evidence="5" id="KW-1003">Cell membrane</keyword>
<dbReference type="SUPFAM" id="SSF52540">
    <property type="entry name" value="P-loop containing nucleoside triphosphate hydrolases"/>
    <property type="match status" value="1"/>
</dbReference>
<keyword evidence="9" id="KW-0342">GTP-binding</keyword>
<dbReference type="InterPro" id="IPR020006">
    <property type="entry name" value="FlhF"/>
</dbReference>
<keyword evidence="16" id="KW-0282">Flagellum</keyword>
<evidence type="ECO:0000259" key="15">
    <source>
        <dbReference type="SMART" id="SM00962"/>
    </source>
</evidence>
<dbReference type="EMBL" id="JADKNH010000001">
    <property type="protein sequence ID" value="MBF4691745.1"/>
    <property type="molecule type" value="Genomic_DNA"/>
</dbReference>
<dbReference type="PANTHER" id="PTHR43134">
    <property type="entry name" value="SIGNAL RECOGNITION PARTICLE RECEPTOR SUBUNIT ALPHA"/>
    <property type="match status" value="1"/>
</dbReference>
<keyword evidence="17" id="KW-1185">Reference proteome</keyword>
<dbReference type="Gene3D" id="3.40.50.300">
    <property type="entry name" value="P-loop containing nucleotide triphosphate hydrolases"/>
    <property type="match status" value="1"/>
</dbReference>
<evidence type="ECO:0000256" key="11">
    <source>
        <dbReference type="ARBA" id="ARBA00023225"/>
    </source>
</evidence>
<evidence type="ECO:0000256" key="1">
    <source>
        <dbReference type="ARBA" id="ARBA00004413"/>
    </source>
</evidence>
<dbReference type="SMART" id="SM00962">
    <property type="entry name" value="SRP54"/>
    <property type="match status" value="1"/>
</dbReference>
<keyword evidence="6" id="KW-0547">Nucleotide-binding</keyword>
<keyword evidence="7" id="KW-1005">Bacterial flagellum biogenesis</keyword>
<evidence type="ECO:0000256" key="2">
    <source>
        <dbReference type="ARBA" id="ARBA00008531"/>
    </source>
</evidence>
<proteinExistence type="inferred from homology"/>
<dbReference type="InterPro" id="IPR027417">
    <property type="entry name" value="P-loop_NTPase"/>
</dbReference>
<evidence type="ECO:0000256" key="8">
    <source>
        <dbReference type="ARBA" id="ARBA00022927"/>
    </source>
</evidence>